<dbReference type="InterPro" id="IPR001173">
    <property type="entry name" value="Glyco_trans_2-like"/>
</dbReference>
<evidence type="ECO:0000313" key="7">
    <source>
        <dbReference type="EMBL" id="GJN51530.1"/>
    </source>
</evidence>
<dbReference type="KEGG" id="ptw:TUM18999_16770"/>
<reference evidence="6 8" key="1">
    <citation type="submission" date="2020-05" db="EMBL/GenBank/DDBJ databases">
        <title>Characterization of novel class B3 metallo-beta-lactamase from novel Pseudomonas species.</title>
        <authorList>
            <person name="Yamada K."/>
            <person name="Aoki K."/>
            <person name="Ishii Y."/>
        </authorList>
    </citation>
    <scope>NUCLEOTIDE SEQUENCE [LARGE SCALE GENOMIC DNA]</scope>
    <source>
        <strain evidence="6 8">TUM18999</strain>
        <strain evidence="7 9">TUM20286</strain>
    </source>
</reference>
<dbReference type="SUPFAM" id="SSF53448">
    <property type="entry name" value="Nucleotide-diphospho-sugar transferases"/>
    <property type="match status" value="1"/>
</dbReference>
<sequence length="321" mass="36276">MIYIVVLNWRGADDTIACLQSLMDLQGAAFQIIVCDNGSDDGSYECIRDWIQSHRDNHAYLRAHPLRELTRKEAEQLSPEPPPALYLVQTGANLGYSGGNNVGIRLALTNPQAEFVWLLNNDTEAEPDSLLRLVERCQARPDIGICGSKLVYHHDRGLIQGLGGVFNPWLAISRHYKINQSSAVPYKDDEVDAHIDYIVGASLFVRTSLLRDIGLLEEDYFLYFEEIDLARRARGKYSIGMATASVVYHKEGASTDGGRGILADFYVLRNRLVYTWKNDPKYIVTVWLGLFVALLNRLWRGEAKKAWNVLCIIAGRRIFSR</sequence>
<dbReference type="Proteomes" id="UP000509383">
    <property type="component" value="Chromosome"/>
</dbReference>
<dbReference type="GO" id="GO:0016757">
    <property type="term" value="F:glycosyltransferase activity"/>
    <property type="evidence" value="ECO:0007669"/>
    <property type="project" value="UniProtKB-KW"/>
</dbReference>
<keyword evidence="2" id="KW-0997">Cell inner membrane</keyword>
<feature type="domain" description="Glycosyltransferase 2-like" evidence="5">
    <location>
        <begin position="70"/>
        <end position="159"/>
    </location>
</feature>
<keyword evidence="3" id="KW-0328">Glycosyltransferase</keyword>
<evidence type="ECO:0000256" key="2">
    <source>
        <dbReference type="ARBA" id="ARBA00022519"/>
    </source>
</evidence>
<dbReference type="RefSeq" id="WP_173177133.1">
    <property type="nucleotide sequence ID" value="NZ_AP023189.1"/>
</dbReference>
<evidence type="ECO:0000313" key="9">
    <source>
        <dbReference type="Proteomes" id="UP001054892"/>
    </source>
</evidence>
<evidence type="ECO:0000256" key="4">
    <source>
        <dbReference type="ARBA" id="ARBA00022679"/>
    </source>
</evidence>
<evidence type="ECO:0000256" key="3">
    <source>
        <dbReference type="ARBA" id="ARBA00022676"/>
    </source>
</evidence>
<dbReference type="InterPro" id="IPR029044">
    <property type="entry name" value="Nucleotide-diphossugar_trans"/>
</dbReference>
<dbReference type="EMBL" id="AP023189">
    <property type="protein sequence ID" value="BCG23486.1"/>
    <property type="molecule type" value="Genomic_DNA"/>
</dbReference>
<evidence type="ECO:0000256" key="1">
    <source>
        <dbReference type="ARBA" id="ARBA00006739"/>
    </source>
</evidence>
<dbReference type="Proteomes" id="UP001054892">
    <property type="component" value="Unassembled WGS sequence"/>
</dbReference>
<keyword evidence="2" id="KW-0472">Membrane</keyword>
<evidence type="ECO:0000313" key="8">
    <source>
        <dbReference type="Proteomes" id="UP000509383"/>
    </source>
</evidence>
<dbReference type="AlphaFoldDB" id="A0A6J4E2Q1"/>
<keyword evidence="9" id="KW-1185">Reference proteome</keyword>
<proteinExistence type="inferred from homology"/>
<dbReference type="PANTHER" id="PTHR43179:SF12">
    <property type="entry name" value="GALACTOFURANOSYLTRANSFERASE GLFT2"/>
    <property type="match status" value="1"/>
</dbReference>
<dbReference type="Pfam" id="PF00535">
    <property type="entry name" value="Glycos_transf_2"/>
    <property type="match status" value="1"/>
</dbReference>
<dbReference type="Gene3D" id="3.90.550.10">
    <property type="entry name" value="Spore Coat Polysaccharide Biosynthesis Protein SpsA, Chain A"/>
    <property type="match status" value="1"/>
</dbReference>
<keyword evidence="2" id="KW-1003">Cell membrane</keyword>
<dbReference type="EMBL" id="BQKM01000002">
    <property type="protein sequence ID" value="GJN51530.1"/>
    <property type="molecule type" value="Genomic_DNA"/>
</dbReference>
<gene>
    <name evidence="6" type="ORF">TUM18999_16770</name>
    <name evidence="7" type="ORF">TUM20286_12820</name>
</gene>
<protein>
    <submittedName>
        <fullName evidence="6">Glycosyl transferase family 2</fullName>
    </submittedName>
</protein>
<dbReference type="CDD" id="cd04186">
    <property type="entry name" value="GT_2_like_c"/>
    <property type="match status" value="1"/>
</dbReference>
<organism evidence="6 8">
    <name type="scientific">Pseudomonas tohonis</name>
    <dbReference type="NCBI Taxonomy" id="2725477"/>
    <lineage>
        <taxon>Bacteria</taxon>
        <taxon>Pseudomonadati</taxon>
        <taxon>Pseudomonadota</taxon>
        <taxon>Gammaproteobacteria</taxon>
        <taxon>Pseudomonadales</taxon>
        <taxon>Pseudomonadaceae</taxon>
        <taxon>Pseudomonas</taxon>
    </lineage>
</organism>
<keyword evidence="4 6" id="KW-0808">Transferase</keyword>
<evidence type="ECO:0000259" key="5">
    <source>
        <dbReference type="Pfam" id="PF00535"/>
    </source>
</evidence>
<comment type="similarity">
    <text evidence="1">Belongs to the glycosyltransferase 2 family.</text>
</comment>
<dbReference type="PANTHER" id="PTHR43179">
    <property type="entry name" value="RHAMNOSYLTRANSFERASE WBBL"/>
    <property type="match status" value="1"/>
</dbReference>
<evidence type="ECO:0000313" key="6">
    <source>
        <dbReference type="EMBL" id="BCG23486.1"/>
    </source>
</evidence>
<accession>A0A6J4E2Q1</accession>
<name>A0A6J4E2Q1_9PSED</name>